<dbReference type="PROSITE" id="PS00092">
    <property type="entry name" value="N6_MTASE"/>
    <property type="match status" value="1"/>
</dbReference>
<dbReference type="Proteomes" id="UP000199086">
    <property type="component" value="Unassembled WGS sequence"/>
</dbReference>
<dbReference type="EMBL" id="FMYF01000008">
    <property type="protein sequence ID" value="SDB91373.1"/>
    <property type="molecule type" value="Genomic_DNA"/>
</dbReference>
<dbReference type="NCBIfam" id="TIGR00095">
    <property type="entry name" value="16S rRNA (guanine(966)-N(2))-methyltransferase RsmD"/>
    <property type="match status" value="1"/>
</dbReference>
<evidence type="ECO:0000313" key="4">
    <source>
        <dbReference type="EMBL" id="SDB91373.1"/>
    </source>
</evidence>
<dbReference type="RefSeq" id="WP_092611587.1">
    <property type="nucleotide sequence ID" value="NZ_FMYF01000008.1"/>
</dbReference>
<dbReference type="Pfam" id="PF03602">
    <property type="entry name" value="Cons_hypoth95"/>
    <property type="match status" value="1"/>
</dbReference>
<accession>A0A1G6HB39</accession>
<gene>
    <name evidence="4" type="ORF">GA0111570_10860</name>
</gene>
<sequence>MTRIISGSHGGRRLATPPGDRTRPTTDRVREAVFSALEAWSGEGLRGLAFLDLYAGSGAMALEAASRGAGPVTAVESDRRTADLARANARSLGLAVDVRAASVDDVLAGTPPRAYDIIWADPPYPVPTDHLERLLGGAWASGWLAGNGLLVLERASRDAAPVWPEGIDGWSRRYGETTIYYAQEDR</sequence>
<dbReference type="InterPro" id="IPR002052">
    <property type="entry name" value="DNA_methylase_N6_adenine_CS"/>
</dbReference>
<evidence type="ECO:0000256" key="1">
    <source>
        <dbReference type="ARBA" id="ARBA00022603"/>
    </source>
</evidence>
<evidence type="ECO:0000313" key="5">
    <source>
        <dbReference type="Proteomes" id="UP000199086"/>
    </source>
</evidence>
<dbReference type="Gene3D" id="3.40.50.150">
    <property type="entry name" value="Vaccinia Virus protein VP39"/>
    <property type="match status" value="1"/>
</dbReference>
<dbReference type="GO" id="GO:0003676">
    <property type="term" value="F:nucleic acid binding"/>
    <property type="evidence" value="ECO:0007669"/>
    <property type="project" value="InterPro"/>
</dbReference>
<dbReference type="AlphaFoldDB" id="A0A1G6HB39"/>
<dbReference type="CDD" id="cd02440">
    <property type="entry name" value="AdoMet_MTases"/>
    <property type="match status" value="1"/>
</dbReference>
<keyword evidence="1 4" id="KW-0489">Methyltransferase</keyword>
<keyword evidence="5" id="KW-1185">Reference proteome</keyword>
<organism evidence="4 5">
    <name type="scientific">Raineyella antarctica</name>
    <dbReference type="NCBI Taxonomy" id="1577474"/>
    <lineage>
        <taxon>Bacteria</taxon>
        <taxon>Bacillati</taxon>
        <taxon>Actinomycetota</taxon>
        <taxon>Actinomycetes</taxon>
        <taxon>Propionibacteriales</taxon>
        <taxon>Propionibacteriaceae</taxon>
        <taxon>Raineyella</taxon>
    </lineage>
</organism>
<protein>
    <submittedName>
        <fullName evidence="4">16S rRNA (Guanine966-N2)-methyltransferase</fullName>
    </submittedName>
</protein>
<dbReference type="PANTHER" id="PTHR43542">
    <property type="entry name" value="METHYLTRANSFERASE"/>
    <property type="match status" value="1"/>
</dbReference>
<proteinExistence type="predicted"/>
<dbReference type="InterPro" id="IPR029063">
    <property type="entry name" value="SAM-dependent_MTases_sf"/>
</dbReference>
<reference evidence="4 5" key="1">
    <citation type="submission" date="2016-06" db="EMBL/GenBank/DDBJ databases">
        <authorList>
            <person name="Olsen C.W."/>
            <person name="Carey S."/>
            <person name="Hinshaw L."/>
            <person name="Karasin A.I."/>
        </authorList>
    </citation>
    <scope>NUCLEOTIDE SEQUENCE [LARGE SCALE GENOMIC DNA]</scope>
    <source>
        <strain evidence="4 5">LZ-22</strain>
    </source>
</reference>
<dbReference type="OrthoDB" id="9803017at2"/>
<dbReference type="GO" id="GO:0031167">
    <property type="term" value="P:rRNA methylation"/>
    <property type="evidence" value="ECO:0007669"/>
    <property type="project" value="InterPro"/>
</dbReference>
<dbReference type="PIRSF" id="PIRSF004553">
    <property type="entry name" value="CHP00095"/>
    <property type="match status" value="1"/>
</dbReference>
<dbReference type="InterPro" id="IPR004398">
    <property type="entry name" value="RNA_MeTrfase_RsmD"/>
</dbReference>
<name>A0A1G6HB39_9ACTN</name>
<dbReference type="PANTHER" id="PTHR43542:SF1">
    <property type="entry name" value="METHYLTRANSFERASE"/>
    <property type="match status" value="1"/>
</dbReference>
<evidence type="ECO:0000256" key="2">
    <source>
        <dbReference type="ARBA" id="ARBA00022679"/>
    </source>
</evidence>
<dbReference type="STRING" id="1577474.GA0111570_10860"/>
<feature type="region of interest" description="Disordered" evidence="3">
    <location>
        <begin position="1"/>
        <end position="25"/>
    </location>
</feature>
<dbReference type="SUPFAM" id="SSF53335">
    <property type="entry name" value="S-adenosyl-L-methionine-dependent methyltransferases"/>
    <property type="match status" value="1"/>
</dbReference>
<dbReference type="GO" id="GO:0008168">
    <property type="term" value="F:methyltransferase activity"/>
    <property type="evidence" value="ECO:0007669"/>
    <property type="project" value="UniProtKB-KW"/>
</dbReference>
<evidence type="ECO:0000256" key="3">
    <source>
        <dbReference type="SAM" id="MobiDB-lite"/>
    </source>
</evidence>
<keyword evidence="2 4" id="KW-0808">Transferase</keyword>